<keyword evidence="1" id="KW-1133">Transmembrane helix</keyword>
<keyword evidence="1" id="KW-0812">Transmembrane</keyword>
<dbReference type="Proteomes" id="UP000184028">
    <property type="component" value="Unassembled WGS sequence"/>
</dbReference>
<keyword evidence="1" id="KW-0472">Membrane</keyword>
<dbReference type="EMBL" id="FRBT01000012">
    <property type="protein sequence ID" value="SHM88995.1"/>
    <property type="molecule type" value="Genomic_DNA"/>
</dbReference>
<dbReference type="STRING" id="946677.SAMN05444484_11247"/>
<accession>A0A1M7MDT2</accession>
<proteinExistence type="predicted"/>
<keyword evidence="3" id="KW-1185">Reference proteome</keyword>
<protein>
    <submittedName>
        <fullName evidence="2">Mercuric ion transport protein</fullName>
    </submittedName>
</protein>
<evidence type="ECO:0000256" key="1">
    <source>
        <dbReference type="SAM" id="Phobius"/>
    </source>
</evidence>
<gene>
    <name evidence="2" type="ORF">SAMN05444484_11247</name>
</gene>
<dbReference type="Gene3D" id="1.10.287.910">
    <property type="entry name" value="bacterial mercury transporter, merf"/>
    <property type="match status" value="1"/>
</dbReference>
<feature type="transmembrane region" description="Helical" evidence="1">
    <location>
        <begin position="47"/>
        <end position="67"/>
    </location>
</feature>
<dbReference type="RefSeq" id="WP_073075506.1">
    <property type="nucleotide sequence ID" value="NZ_FRBT01000012.1"/>
</dbReference>
<sequence>MERDNTKPPKKENYLLISGIILIAICCFGPILLATLGALGLSTFTSYFKNIAILAAIVLVAIGWYSYKKLKKIKQ</sequence>
<name>A0A1M7MDT2_9FLAO</name>
<organism evidence="2 3">
    <name type="scientific">Flavobacterium chilense</name>
    <dbReference type="NCBI Taxonomy" id="946677"/>
    <lineage>
        <taxon>Bacteria</taxon>
        <taxon>Pseudomonadati</taxon>
        <taxon>Bacteroidota</taxon>
        <taxon>Flavobacteriia</taxon>
        <taxon>Flavobacteriales</taxon>
        <taxon>Flavobacteriaceae</taxon>
        <taxon>Flavobacterium</taxon>
    </lineage>
</organism>
<evidence type="ECO:0000313" key="2">
    <source>
        <dbReference type="EMBL" id="SHM88995.1"/>
    </source>
</evidence>
<reference evidence="3" key="1">
    <citation type="submission" date="2016-11" db="EMBL/GenBank/DDBJ databases">
        <authorList>
            <person name="Varghese N."/>
            <person name="Submissions S."/>
        </authorList>
    </citation>
    <scope>NUCLEOTIDE SEQUENCE [LARGE SCALE GENOMIC DNA]</scope>
    <source>
        <strain evidence="3">DSM 24724</strain>
    </source>
</reference>
<feature type="transmembrane region" description="Helical" evidence="1">
    <location>
        <begin position="14"/>
        <end position="41"/>
    </location>
</feature>
<dbReference type="AlphaFoldDB" id="A0A1M7MDT2"/>
<evidence type="ECO:0000313" key="3">
    <source>
        <dbReference type="Proteomes" id="UP000184028"/>
    </source>
</evidence>